<dbReference type="InterPro" id="IPR052779">
    <property type="entry name" value="WDR62"/>
</dbReference>
<dbReference type="PANTHER" id="PTHR45589:SF1">
    <property type="entry name" value="WD REPEAT DOMAIN 62, ISOFORM G"/>
    <property type="match status" value="1"/>
</dbReference>
<reference evidence="1" key="1">
    <citation type="submission" date="2021-01" db="EMBL/GenBank/DDBJ databases">
        <authorList>
            <consortium name="Genoscope - CEA"/>
            <person name="William W."/>
        </authorList>
    </citation>
    <scope>NUCLEOTIDE SEQUENCE</scope>
</reference>
<keyword evidence="2" id="KW-1185">Reference proteome</keyword>
<organism evidence="1 2">
    <name type="scientific">Paramecium primaurelia</name>
    <dbReference type="NCBI Taxonomy" id="5886"/>
    <lineage>
        <taxon>Eukaryota</taxon>
        <taxon>Sar</taxon>
        <taxon>Alveolata</taxon>
        <taxon>Ciliophora</taxon>
        <taxon>Intramacronucleata</taxon>
        <taxon>Oligohymenophorea</taxon>
        <taxon>Peniculida</taxon>
        <taxon>Parameciidae</taxon>
        <taxon>Paramecium</taxon>
    </lineage>
</organism>
<dbReference type="SMART" id="SM00320">
    <property type="entry name" value="WD40"/>
    <property type="match status" value="7"/>
</dbReference>
<dbReference type="PANTHER" id="PTHR45589">
    <property type="entry name" value="WD REPEAT DOMAIN 62, ISOFORM G"/>
    <property type="match status" value="1"/>
</dbReference>
<proteinExistence type="predicted"/>
<sequence length="969" mass="113686">MQQIFGNSVSHNNQIALQDYFAYSAGQNVVYYSIENNEQLNFFIGQAQVNSILISRDGNLIFTGEQSFKSPAINIYKITTDKILQPVHKLIGHKFGIKQLLESPIQPFLFSLGTEQDKTLFLWDLQTNKSLAINKLHNKVNSIRFSKTGTILISTGQSHLQYWQFRQDGTPIFEGLTLQSKSFQLFDQFVQKNYIDCFIDDNVYAFTSDAILCIFSLVTKQLMSFMQLDLIQLLTYTFNGTYFFFGSTNSKIQICDTELQHVSFLNYKNQITNEYDCIGIQANDIYLISVYRNKNIAIWNITSINKIEQIRVLYSHTNLINDLIVLKPQSIQEVSFFASISEQNLTIWHTNSNLNQIKKFNMHNNVTYLEQFKSDFQYNELRCLSQSSDGQYLAIGDTYGLLKIFSFLNFKQLASVQAHTLKITVIQYWAFNNCFMTGSEDKTIAIYEKSNFKNYKLLSHHSDSILNIFTYQNKIITYSKDKYLIFLEYSQQNYNVYHKSKLNRINSIDQDQNLLFIIQDGVISVIDILQNNQKLILNIQDCLKLRVSHQDNYSILATATFNKITIYKYMNQNDYKKLEELNIDNIVMIEFANNNTHLIVMSREVNTILLWKLNSIKSIQQQKKPISQDSWIINHFWENNIKNQEQSQQQIEVDEIIKFDSESDEELNEQIKIVSETPRLDLLALTLGVQHASEIKKQLNQVTQQIQEQIQINKIDIKQEEQDLLHNPFYEEQKSMQEFQKKQNSKIMKRQLMKKTSNFELKQDQIKDQQKIEQNYAIINSIALPNQSYLGQKNQNQIVQYEKMPILEMDIKRFESSYVMKNIQQSIRNQSKFQNSFQPENSIMLNCSYNFTERKQDTQNYDDENLLYQNQQINIAKCHLRLMMISLSELIEGLNQIQQPLKDKVLGEVDKDLEAICQDVQDIRQVDCESIEENQEDQQEYIQKVVSQCSEELFENYVKNLFGQMYNQQ</sequence>
<dbReference type="Pfam" id="PF00400">
    <property type="entry name" value="WD40"/>
    <property type="match status" value="1"/>
</dbReference>
<evidence type="ECO:0000313" key="1">
    <source>
        <dbReference type="EMBL" id="CAD8070605.1"/>
    </source>
</evidence>
<comment type="caution">
    <text evidence="1">The sequence shown here is derived from an EMBL/GenBank/DDBJ whole genome shotgun (WGS) entry which is preliminary data.</text>
</comment>
<evidence type="ECO:0000313" key="2">
    <source>
        <dbReference type="Proteomes" id="UP000688137"/>
    </source>
</evidence>
<name>A0A8S1LXB7_PARPR</name>
<dbReference type="OMA" id="FANNNTH"/>
<accession>A0A8S1LXB7</accession>
<dbReference type="InterPro" id="IPR001680">
    <property type="entry name" value="WD40_rpt"/>
</dbReference>
<dbReference type="EMBL" id="CAJJDM010000046">
    <property type="protein sequence ID" value="CAD8070605.1"/>
    <property type="molecule type" value="Genomic_DNA"/>
</dbReference>
<protein>
    <submittedName>
        <fullName evidence="1">Uncharacterized protein</fullName>
    </submittedName>
</protein>
<dbReference type="Proteomes" id="UP000688137">
    <property type="component" value="Unassembled WGS sequence"/>
</dbReference>
<gene>
    <name evidence="1" type="ORF">PPRIM_AZ9-3.1.T0460047</name>
</gene>
<dbReference type="AlphaFoldDB" id="A0A8S1LXB7"/>